<gene>
    <name evidence="1" type="ORF">C8E03_111109</name>
</gene>
<evidence type="ECO:0000313" key="1">
    <source>
        <dbReference type="EMBL" id="PXV86909.1"/>
    </source>
</evidence>
<proteinExistence type="predicted"/>
<dbReference type="RefSeq" id="WP_110291689.1">
    <property type="nucleotide sequence ID" value="NZ_QICS01000011.1"/>
</dbReference>
<protein>
    <recommendedName>
        <fullName evidence="3">Molecular chaperone</fullName>
    </recommendedName>
</protein>
<reference evidence="1 2" key="1">
    <citation type="submission" date="2018-05" db="EMBL/GenBank/DDBJ databases">
        <title>Genomic Encyclopedia of Type Strains, Phase IV (KMG-IV): sequencing the most valuable type-strain genomes for metagenomic binning, comparative biology and taxonomic classification.</title>
        <authorList>
            <person name="Goeker M."/>
        </authorList>
    </citation>
    <scope>NUCLEOTIDE SEQUENCE [LARGE SCALE GENOMIC DNA]</scope>
    <source>
        <strain evidence="1 2">DSM 28816</strain>
    </source>
</reference>
<dbReference type="SUPFAM" id="SSF53067">
    <property type="entry name" value="Actin-like ATPase domain"/>
    <property type="match status" value="2"/>
</dbReference>
<dbReference type="Gene3D" id="3.30.420.40">
    <property type="match status" value="2"/>
</dbReference>
<accession>A0A318ET97</accession>
<dbReference type="EMBL" id="QICS01000011">
    <property type="protein sequence ID" value="PXV86909.1"/>
    <property type="molecule type" value="Genomic_DNA"/>
</dbReference>
<organism evidence="1 2">
    <name type="scientific">Lachnotalea glycerini</name>
    <dbReference type="NCBI Taxonomy" id="1763509"/>
    <lineage>
        <taxon>Bacteria</taxon>
        <taxon>Bacillati</taxon>
        <taxon>Bacillota</taxon>
        <taxon>Clostridia</taxon>
        <taxon>Lachnospirales</taxon>
        <taxon>Lachnospiraceae</taxon>
        <taxon>Lachnotalea</taxon>
    </lineage>
</organism>
<comment type="caution">
    <text evidence="1">The sequence shown here is derived from an EMBL/GenBank/DDBJ whole genome shotgun (WGS) entry which is preliminary data.</text>
</comment>
<dbReference type="AlphaFoldDB" id="A0A318ET97"/>
<dbReference type="PANTHER" id="PTHR42749">
    <property type="entry name" value="CELL SHAPE-DETERMINING PROTEIN MREB"/>
    <property type="match status" value="1"/>
</dbReference>
<dbReference type="Proteomes" id="UP000247523">
    <property type="component" value="Unassembled WGS sequence"/>
</dbReference>
<sequence>MDNYFSGMSQNDKNAGKLNYYSREELELMTTYQLREICWKERIVNGIQAPLDKDELILQIMRFRGRKDNLFILNRNDESIERLEKLLQSTTIQSMPHSIKGCAKIIVYNEIEVGYFDRFTIGYRPEIVNTNALLVSGNKICAIFQVRQFRGDTERLYLTKSVNMRCEESAVRNYQLYCMDHSQSDWLYHLYETEYDTLPAHLRFYMVPVLDFRVRDLLEINMPLAIDFGTSNTTAGTYLDSTYIEKLDGDPVREVLKENDVNYVTYLKDEEFETESPVLPSVVGVTKIEGDQVQYVFGYQADRLFQMSYIDEGFCVFYDLKRWISDADKMEELVDRKGNRCFVKRKDIIKEFLVYVISCATQRFKCRFKSLHISAPVKQKKLFIHLFHDILADYQIEEEDMLDEGVAVLYNSISALIEQKRYNNNEELRALIIDCGGGTTDLSSCRFSINNQRVSYKIEIATAYENGDTDFGGNNLTFRIMELLKIALTRQISVEEGEMPSEIIEKLGSDIFRRVDQEGMKEVYRLLDEEYSKAEAIIPTRFKDYEHKSNNEYFAVKNNFYFLFGIAEQIKKIFYGKSDILKVAVSSTPIRENAVKCIMAERFKLSVRESVDNHLIMLKDIPTIYLSINELNQLLQADIYGIIKRFIEVSYDNGELQEYSIMRLTGQSCKINLFREALKEFIPGKVIASSKKNRDQSEDYELKLMCLDGAIKYLKDKRFGYADVRIMNEPAAFPYVVTATTHTREERVLIQSLDRQNIRGYISRNMADLTLQLYLKDTNGNLLYKYNCSFSKLDFKEVKAEKIVEMYQKEIIQDDVDSIVDRELRCFVLADEERWGFVVVPVLRNEEQLMLGPDQFYLFETESWMNNFFDGTK</sequence>
<dbReference type="Gene3D" id="3.90.640.10">
    <property type="entry name" value="Actin, Chain A, domain 4"/>
    <property type="match status" value="1"/>
</dbReference>
<dbReference type="PANTHER" id="PTHR42749:SF1">
    <property type="entry name" value="CELL SHAPE-DETERMINING PROTEIN MREB"/>
    <property type="match status" value="1"/>
</dbReference>
<name>A0A318ET97_9FIRM</name>
<evidence type="ECO:0000313" key="2">
    <source>
        <dbReference type="Proteomes" id="UP000247523"/>
    </source>
</evidence>
<dbReference type="InterPro" id="IPR043129">
    <property type="entry name" value="ATPase_NBD"/>
</dbReference>
<evidence type="ECO:0008006" key="3">
    <source>
        <dbReference type="Google" id="ProtNLM"/>
    </source>
</evidence>